<gene>
    <name evidence="1" type="ORF">N8T08_001930</name>
</gene>
<proteinExistence type="predicted"/>
<organism evidence="1 2">
    <name type="scientific">Aspergillus melleus</name>
    <dbReference type="NCBI Taxonomy" id="138277"/>
    <lineage>
        <taxon>Eukaryota</taxon>
        <taxon>Fungi</taxon>
        <taxon>Dikarya</taxon>
        <taxon>Ascomycota</taxon>
        <taxon>Pezizomycotina</taxon>
        <taxon>Eurotiomycetes</taxon>
        <taxon>Eurotiomycetidae</taxon>
        <taxon>Eurotiales</taxon>
        <taxon>Aspergillaceae</taxon>
        <taxon>Aspergillus</taxon>
        <taxon>Aspergillus subgen. Circumdati</taxon>
    </lineage>
</organism>
<evidence type="ECO:0000313" key="1">
    <source>
        <dbReference type="EMBL" id="KAK1147191.1"/>
    </source>
</evidence>
<dbReference type="EMBL" id="JAOPJF010000013">
    <property type="protein sequence ID" value="KAK1147191.1"/>
    <property type="molecule type" value="Genomic_DNA"/>
</dbReference>
<evidence type="ECO:0000313" key="2">
    <source>
        <dbReference type="Proteomes" id="UP001177260"/>
    </source>
</evidence>
<reference evidence="1 2" key="1">
    <citation type="journal article" date="2023" name="ACS Omega">
        <title>Identification of the Neoaspergillic Acid Biosynthesis Gene Cluster by Establishing an In Vitro CRISPR-Ribonucleoprotein Genetic System in Aspergillus melleus.</title>
        <authorList>
            <person name="Yuan B."/>
            <person name="Grau M.F."/>
            <person name="Murata R.M."/>
            <person name="Torok T."/>
            <person name="Venkateswaran K."/>
            <person name="Stajich J.E."/>
            <person name="Wang C.C.C."/>
        </authorList>
    </citation>
    <scope>NUCLEOTIDE SEQUENCE [LARGE SCALE GENOMIC DNA]</scope>
    <source>
        <strain evidence="1 2">IMV 1140</strain>
    </source>
</reference>
<name>A0ACC3B9T7_9EURO</name>
<comment type="caution">
    <text evidence="1">The sequence shown here is derived from an EMBL/GenBank/DDBJ whole genome shotgun (WGS) entry which is preliminary data.</text>
</comment>
<accession>A0ACC3B9T7</accession>
<sequence length="228" mass="25549">MSRPCHTCRYRKKACDKTHPYCKTCQLAGRKCLGYDNERNQVFINLDSSNLKDPMKSLISKAISTSKRQNLAFPTIYSDAIFSLSLSTLDLSAGEFRSHFVTLWGNFHSFYARTPDVWSSGISSAGLQNRALDLALIALATMRLALSPEKSENKYQVFGLSAYNASIQIFRRLLQETPPTTKSKPVLVVISLVFTLFEAVQQRPTQIYDSGWAGHLKGALTLMQRQGV</sequence>
<dbReference type="Proteomes" id="UP001177260">
    <property type="component" value="Unassembled WGS sequence"/>
</dbReference>
<keyword evidence="2" id="KW-1185">Reference proteome</keyword>
<protein>
    <submittedName>
        <fullName evidence="1">Uncharacterized protein</fullName>
    </submittedName>
</protein>